<dbReference type="InterPro" id="IPR029787">
    <property type="entry name" value="Nucleotide_cyclase"/>
</dbReference>
<dbReference type="GO" id="GO:0004016">
    <property type="term" value="F:adenylate cyclase activity"/>
    <property type="evidence" value="ECO:0007669"/>
    <property type="project" value="UniProtKB-ARBA"/>
</dbReference>
<dbReference type="Proteomes" id="UP000249166">
    <property type="component" value="Unassembled WGS sequence"/>
</dbReference>
<evidence type="ECO:0000313" key="3">
    <source>
        <dbReference type="Proteomes" id="UP000249166"/>
    </source>
</evidence>
<dbReference type="GO" id="GO:0009190">
    <property type="term" value="P:cyclic nucleotide biosynthetic process"/>
    <property type="evidence" value="ECO:0007669"/>
    <property type="project" value="InterPro"/>
</dbReference>
<comment type="caution">
    <text evidence="2">The sequence shown here is derived from an EMBL/GenBank/DDBJ whole genome shotgun (WGS) entry which is preliminary data.</text>
</comment>
<organism evidence="2 3">
    <name type="scientific">Arthrobacter globiformis</name>
    <dbReference type="NCBI Taxonomy" id="1665"/>
    <lineage>
        <taxon>Bacteria</taxon>
        <taxon>Bacillati</taxon>
        <taxon>Actinomycetota</taxon>
        <taxon>Actinomycetes</taxon>
        <taxon>Micrococcales</taxon>
        <taxon>Micrococcaceae</taxon>
        <taxon>Arthrobacter</taxon>
    </lineage>
</organism>
<reference evidence="2 3" key="1">
    <citation type="submission" date="2018-04" db="EMBL/GenBank/DDBJ databases">
        <title>Bacteria isolated from cave deposits of Manipur.</title>
        <authorList>
            <person name="Sahoo D."/>
            <person name="Sarangthem I."/>
            <person name="Nandeibam J."/>
        </authorList>
    </citation>
    <scope>NUCLEOTIDE SEQUENCE [LARGE SCALE GENOMIC DNA]</scope>
    <source>
        <strain evidence="3">mrc11</strain>
    </source>
</reference>
<feature type="domain" description="Guanylate cyclase" evidence="1">
    <location>
        <begin position="61"/>
        <end position="193"/>
    </location>
</feature>
<dbReference type="Gene3D" id="3.30.70.1230">
    <property type="entry name" value="Nucleotide cyclase"/>
    <property type="match status" value="1"/>
</dbReference>
<evidence type="ECO:0000313" key="2">
    <source>
        <dbReference type="EMBL" id="RAM37385.1"/>
    </source>
</evidence>
<dbReference type="InterPro" id="IPR001054">
    <property type="entry name" value="A/G_cyclase"/>
</dbReference>
<dbReference type="EMBL" id="QLNP01000074">
    <property type="protein sequence ID" value="RAM37385.1"/>
    <property type="molecule type" value="Genomic_DNA"/>
</dbReference>
<name>A0A328HIU5_ARTGO</name>
<dbReference type="GO" id="GO:0035556">
    <property type="term" value="P:intracellular signal transduction"/>
    <property type="evidence" value="ECO:0007669"/>
    <property type="project" value="InterPro"/>
</dbReference>
<dbReference type="OrthoDB" id="4920491at2"/>
<gene>
    <name evidence="2" type="ORF">DBZ45_11110</name>
</gene>
<dbReference type="AlphaFoldDB" id="A0A328HIU5"/>
<dbReference type="CDD" id="cd07302">
    <property type="entry name" value="CHD"/>
    <property type="match status" value="1"/>
</dbReference>
<dbReference type="PROSITE" id="PS50125">
    <property type="entry name" value="GUANYLATE_CYCLASE_2"/>
    <property type="match status" value="1"/>
</dbReference>
<dbReference type="SUPFAM" id="SSF55073">
    <property type="entry name" value="Nucleotide cyclase"/>
    <property type="match status" value="1"/>
</dbReference>
<protein>
    <submittedName>
        <fullName evidence="2">Adenylate/guanylate cyclase domain-containing protein</fullName>
    </submittedName>
</protein>
<sequence length="268" mass="29319">MTEYTPGMFGDAVMGDFSIRRATNGVMKESLRASAALETKALGHPAFETLRVGERLTSPMVVVFIDLTDFTGRSFWDDETEVADLAHALLTGFIQTVTAFGGFPLGLRGDGLFAGFGPGNAQIDSVMALSACAFALDAVQNEVNPRLQRKNIEPVQARAGLDYGRITFVRSGNHEHSEVNPLGFAANFAAKCEKQAKSWEIVIGQGIAQQVPDSTTYSRHEKSPKSYQRAGVVKTYNFYQYHWRRALKYIPGTVQQVNGKSTASITIN</sequence>
<evidence type="ECO:0000259" key="1">
    <source>
        <dbReference type="PROSITE" id="PS50125"/>
    </source>
</evidence>
<accession>A0A328HIU5</accession>
<proteinExistence type="predicted"/>